<evidence type="ECO:0000313" key="3">
    <source>
        <dbReference type="Proteomes" id="UP000507470"/>
    </source>
</evidence>
<sequence>MNLKISAKNQDITSLEENIKMLKTDTEQKDDEIVSLKMHASSQSENNSFIQAPPTHKPKNPHVLLIGTSNTKNIECEKLSAKSSTNKKIDYKFHETIEVIDSSTEETDLVLLHSLTNELKENTPEYCLEQMLSIINTCNEKWPRAKQVISLATPSLDRYNTKVDLLNAMIKFTFSDSSVVISDNRNLSRRGVPQSKLLSMTDKYHLSQAGTSQLAANFKESICTCLVYDQPSQSPIIKNIEKNGEKSIIDLIQEDVSKYNDLGDILVCGDFNARVGNSQDFILGDEHRDNPAFETDEINNCKPRESFDMQIDSSSVKPCVKTKNRTYKKFPQQFIWDETSSIKFLDVISKPEFIRKIAECVKKDIVNSQESIDAASDKLESIISDAA</sequence>
<gene>
    <name evidence="2" type="ORF">MCOR_5982</name>
</gene>
<keyword evidence="1" id="KW-0175">Coiled coil</keyword>
<dbReference type="Proteomes" id="UP000507470">
    <property type="component" value="Unassembled WGS sequence"/>
</dbReference>
<accession>A0A6J8AD60</accession>
<keyword evidence="3" id="KW-1185">Reference proteome</keyword>
<dbReference type="SUPFAM" id="SSF52266">
    <property type="entry name" value="SGNH hydrolase"/>
    <property type="match status" value="1"/>
</dbReference>
<organism evidence="2 3">
    <name type="scientific">Mytilus coruscus</name>
    <name type="common">Sea mussel</name>
    <dbReference type="NCBI Taxonomy" id="42192"/>
    <lineage>
        <taxon>Eukaryota</taxon>
        <taxon>Metazoa</taxon>
        <taxon>Spiralia</taxon>
        <taxon>Lophotrochozoa</taxon>
        <taxon>Mollusca</taxon>
        <taxon>Bivalvia</taxon>
        <taxon>Autobranchia</taxon>
        <taxon>Pteriomorphia</taxon>
        <taxon>Mytilida</taxon>
        <taxon>Mytiloidea</taxon>
        <taxon>Mytilidae</taxon>
        <taxon>Mytilinae</taxon>
        <taxon>Mytilus</taxon>
    </lineage>
</organism>
<dbReference type="OrthoDB" id="5982747at2759"/>
<name>A0A6J8AD60_MYTCO</name>
<dbReference type="Gene3D" id="3.40.50.1110">
    <property type="entry name" value="SGNH hydrolase"/>
    <property type="match status" value="1"/>
</dbReference>
<evidence type="ECO:0008006" key="4">
    <source>
        <dbReference type="Google" id="ProtNLM"/>
    </source>
</evidence>
<dbReference type="InterPro" id="IPR036514">
    <property type="entry name" value="SGNH_hydro_sf"/>
</dbReference>
<reference evidence="2 3" key="1">
    <citation type="submission" date="2020-06" db="EMBL/GenBank/DDBJ databases">
        <authorList>
            <person name="Li R."/>
            <person name="Bekaert M."/>
        </authorList>
    </citation>
    <scope>NUCLEOTIDE SEQUENCE [LARGE SCALE GENOMIC DNA]</scope>
    <source>
        <strain evidence="3">wild</strain>
    </source>
</reference>
<feature type="coiled-coil region" evidence="1">
    <location>
        <begin position="5"/>
        <end position="32"/>
    </location>
</feature>
<dbReference type="EMBL" id="CACVKT020001102">
    <property type="protein sequence ID" value="CAC5365226.1"/>
    <property type="molecule type" value="Genomic_DNA"/>
</dbReference>
<evidence type="ECO:0000313" key="2">
    <source>
        <dbReference type="EMBL" id="CAC5365226.1"/>
    </source>
</evidence>
<dbReference type="AlphaFoldDB" id="A0A6J8AD60"/>
<proteinExistence type="predicted"/>
<evidence type="ECO:0000256" key="1">
    <source>
        <dbReference type="SAM" id="Coils"/>
    </source>
</evidence>
<protein>
    <recommendedName>
        <fullName evidence="4">Endonuclease/exonuclease/phosphatase domain-containing protein</fullName>
    </recommendedName>
</protein>